<dbReference type="Proteomes" id="UP000011939">
    <property type="component" value="Unassembled WGS sequence"/>
</dbReference>
<reference evidence="1 2" key="1">
    <citation type="journal article" date="2013" name="Genome Announc.">
        <title>Genome Sequence of Campylobacter showae UNSWCD, Isolated from a Patient with Crohn's Disease.</title>
        <authorList>
            <person name="Tay A.P."/>
            <person name="Kaakoush N.O."/>
            <person name="Deshpande N.P."/>
            <person name="Chen Z."/>
            <person name="Mitchell H."/>
            <person name="Wilkins M.R."/>
        </authorList>
    </citation>
    <scope>NUCLEOTIDE SEQUENCE [LARGE SCALE GENOMIC DNA]</scope>
    <source>
        <strain evidence="1 2">CSUNSWCD</strain>
    </source>
</reference>
<gene>
    <name evidence="1" type="ORF">CSUNSWCD_875</name>
</gene>
<name>M5INT8_9BACT</name>
<organism evidence="1 2">
    <name type="scientific">Campylobacter showae CSUNSWCD</name>
    <dbReference type="NCBI Taxonomy" id="1244083"/>
    <lineage>
        <taxon>Bacteria</taxon>
        <taxon>Pseudomonadati</taxon>
        <taxon>Campylobacterota</taxon>
        <taxon>Epsilonproteobacteria</taxon>
        <taxon>Campylobacterales</taxon>
        <taxon>Campylobacteraceae</taxon>
        <taxon>Campylobacter</taxon>
    </lineage>
</organism>
<accession>M5INT8</accession>
<dbReference type="PATRIC" id="fig|1244083.3.peg.2118"/>
<evidence type="ECO:0000313" key="1">
    <source>
        <dbReference type="EMBL" id="EKU10549.1"/>
    </source>
</evidence>
<dbReference type="EMBL" id="AMZQ01000012">
    <property type="protein sequence ID" value="EKU10549.1"/>
    <property type="molecule type" value="Genomic_DNA"/>
</dbReference>
<protein>
    <submittedName>
        <fullName evidence="1">Uncharacterized protein</fullName>
    </submittedName>
</protein>
<dbReference type="AlphaFoldDB" id="M5INT8"/>
<evidence type="ECO:0000313" key="2">
    <source>
        <dbReference type="Proteomes" id="UP000011939"/>
    </source>
</evidence>
<sequence>MSSNQSGKQHANFKFKVSRTVTRVQIFSLSKFAEFEIF</sequence>
<comment type="caution">
    <text evidence="1">The sequence shown here is derived from an EMBL/GenBank/DDBJ whole genome shotgun (WGS) entry which is preliminary data.</text>
</comment>
<proteinExistence type="predicted"/>